<dbReference type="CDD" id="cd04301">
    <property type="entry name" value="NAT_SF"/>
    <property type="match status" value="1"/>
</dbReference>
<dbReference type="PANTHER" id="PTHR43420">
    <property type="entry name" value="ACETYLTRANSFERASE"/>
    <property type="match status" value="1"/>
</dbReference>
<comment type="function">
    <text evidence="5">Acetylates the N-terminal alanine of ribosomal protein bS18.</text>
</comment>
<evidence type="ECO:0000256" key="2">
    <source>
        <dbReference type="ARBA" id="ARBA00022490"/>
    </source>
</evidence>
<dbReference type="Gene3D" id="3.40.630.30">
    <property type="match status" value="1"/>
</dbReference>
<keyword evidence="7" id="KW-0687">Ribonucleoprotein</keyword>
<dbReference type="EMBL" id="OBDZ01000015">
    <property type="protein sequence ID" value="SNY31450.1"/>
    <property type="molecule type" value="Genomic_DNA"/>
</dbReference>
<comment type="similarity">
    <text evidence="1 5">Belongs to the acetyltransferase family. RimI subfamily.</text>
</comment>
<organism evidence="7 8">
    <name type="scientific">Orenia metallireducens</name>
    <dbReference type="NCBI Taxonomy" id="1413210"/>
    <lineage>
        <taxon>Bacteria</taxon>
        <taxon>Bacillati</taxon>
        <taxon>Bacillota</taxon>
        <taxon>Clostridia</taxon>
        <taxon>Halanaerobiales</taxon>
        <taxon>Halobacteroidaceae</taxon>
        <taxon>Orenia</taxon>
    </lineage>
</organism>
<dbReference type="GO" id="GO:0008999">
    <property type="term" value="F:protein-N-terminal-alanine acetyltransferase activity"/>
    <property type="evidence" value="ECO:0007669"/>
    <property type="project" value="UniProtKB-EC"/>
</dbReference>
<dbReference type="InterPro" id="IPR050680">
    <property type="entry name" value="YpeA/RimI_acetyltransf"/>
</dbReference>
<reference evidence="8" key="1">
    <citation type="submission" date="2017-09" db="EMBL/GenBank/DDBJ databases">
        <authorList>
            <person name="Varghese N."/>
            <person name="Submissions S."/>
        </authorList>
    </citation>
    <scope>NUCLEOTIDE SEQUENCE [LARGE SCALE GENOMIC DNA]</scope>
    <source>
        <strain evidence="8">MSL47</strain>
    </source>
</reference>
<evidence type="ECO:0000256" key="3">
    <source>
        <dbReference type="ARBA" id="ARBA00022679"/>
    </source>
</evidence>
<accession>A0A285H6S9</accession>
<gene>
    <name evidence="7" type="ORF">SAMN06265827_1152</name>
</gene>
<dbReference type="PROSITE" id="PS51186">
    <property type="entry name" value="GNAT"/>
    <property type="match status" value="1"/>
</dbReference>
<comment type="subcellular location">
    <subcellularLocation>
        <location evidence="5">Cytoplasm</location>
    </subcellularLocation>
</comment>
<sequence length="149" mass="17266">MELNNIETRPMLLADIQEVLVIEEESFGSPWSKNAFISELKNQYAYYLVASIGDKVVGYIGAWLIFDEAHITTLAVAKEYRRQGIATLILEELFKDVRENQINKATLEVRVSNQRARKLYLQEGFVEVGVRKNYYSDNKEDAVIMWKQL</sequence>
<protein>
    <recommendedName>
        <fullName evidence="5">[Ribosomal protein bS18]-alanine N-acetyltransferase</fullName>
        <ecNumber evidence="5">2.3.1.266</ecNumber>
    </recommendedName>
</protein>
<dbReference type="InterPro" id="IPR006464">
    <property type="entry name" value="AcTrfase_RimI/Ard1"/>
</dbReference>
<comment type="catalytic activity">
    <reaction evidence="5">
        <text>N-terminal L-alanyl-[ribosomal protein bS18] + acetyl-CoA = N-terminal N(alpha)-acetyl-L-alanyl-[ribosomal protein bS18] + CoA + H(+)</text>
        <dbReference type="Rhea" id="RHEA:43756"/>
        <dbReference type="Rhea" id="RHEA-COMP:10676"/>
        <dbReference type="Rhea" id="RHEA-COMP:10677"/>
        <dbReference type="ChEBI" id="CHEBI:15378"/>
        <dbReference type="ChEBI" id="CHEBI:57287"/>
        <dbReference type="ChEBI" id="CHEBI:57288"/>
        <dbReference type="ChEBI" id="CHEBI:64718"/>
        <dbReference type="ChEBI" id="CHEBI:83683"/>
        <dbReference type="EC" id="2.3.1.266"/>
    </reaction>
</comment>
<dbReference type="Pfam" id="PF00583">
    <property type="entry name" value="Acetyltransf_1"/>
    <property type="match status" value="1"/>
</dbReference>
<dbReference type="PANTHER" id="PTHR43420:SF44">
    <property type="entry name" value="ACETYLTRANSFERASE YPEA"/>
    <property type="match status" value="1"/>
</dbReference>
<evidence type="ECO:0000256" key="1">
    <source>
        <dbReference type="ARBA" id="ARBA00005395"/>
    </source>
</evidence>
<dbReference type="GO" id="GO:0005840">
    <property type="term" value="C:ribosome"/>
    <property type="evidence" value="ECO:0007669"/>
    <property type="project" value="UniProtKB-KW"/>
</dbReference>
<evidence type="ECO:0000256" key="5">
    <source>
        <dbReference type="RuleBase" id="RU363094"/>
    </source>
</evidence>
<keyword evidence="2 5" id="KW-0963">Cytoplasm</keyword>
<keyword evidence="7" id="KW-0689">Ribosomal protein</keyword>
<feature type="domain" description="N-acetyltransferase" evidence="6">
    <location>
        <begin position="6"/>
        <end position="149"/>
    </location>
</feature>
<dbReference type="STRING" id="1413210.U472_04210"/>
<dbReference type="NCBIfam" id="TIGR01575">
    <property type="entry name" value="rimI"/>
    <property type="match status" value="1"/>
</dbReference>
<dbReference type="GO" id="GO:0005737">
    <property type="term" value="C:cytoplasm"/>
    <property type="evidence" value="ECO:0007669"/>
    <property type="project" value="UniProtKB-SubCell"/>
</dbReference>
<name>A0A285H6S9_9FIRM</name>
<dbReference type="InterPro" id="IPR000182">
    <property type="entry name" value="GNAT_dom"/>
</dbReference>
<evidence type="ECO:0000256" key="4">
    <source>
        <dbReference type="ARBA" id="ARBA00023315"/>
    </source>
</evidence>
<evidence type="ECO:0000259" key="6">
    <source>
        <dbReference type="PROSITE" id="PS51186"/>
    </source>
</evidence>
<keyword evidence="8" id="KW-1185">Reference proteome</keyword>
<evidence type="ECO:0000313" key="7">
    <source>
        <dbReference type="EMBL" id="SNY31450.1"/>
    </source>
</evidence>
<evidence type="ECO:0000313" key="8">
    <source>
        <dbReference type="Proteomes" id="UP000219573"/>
    </source>
</evidence>
<proteinExistence type="inferred from homology"/>
<dbReference type="AlphaFoldDB" id="A0A285H6S9"/>
<keyword evidence="3 7" id="KW-0808">Transferase</keyword>
<dbReference type="SUPFAM" id="SSF55729">
    <property type="entry name" value="Acyl-CoA N-acyltransferases (Nat)"/>
    <property type="match status" value="1"/>
</dbReference>
<dbReference type="InterPro" id="IPR016181">
    <property type="entry name" value="Acyl_CoA_acyltransferase"/>
</dbReference>
<keyword evidence="4" id="KW-0012">Acyltransferase</keyword>
<dbReference type="Proteomes" id="UP000219573">
    <property type="component" value="Unassembled WGS sequence"/>
</dbReference>
<dbReference type="EC" id="2.3.1.266" evidence="5"/>